<evidence type="ECO:0000313" key="1">
    <source>
        <dbReference type="EMBL" id="MFC3961752.1"/>
    </source>
</evidence>
<accession>A0ABV8DNU1</accession>
<dbReference type="RefSeq" id="WP_378611507.1">
    <property type="nucleotide sequence ID" value="NZ_JBHSAX010000006.1"/>
</dbReference>
<name>A0ABV8DNU1_9NOCA</name>
<dbReference type="Proteomes" id="UP001595696">
    <property type="component" value="Unassembled WGS sequence"/>
</dbReference>
<dbReference type="EMBL" id="JBHSAX010000006">
    <property type="protein sequence ID" value="MFC3961752.1"/>
    <property type="molecule type" value="Genomic_DNA"/>
</dbReference>
<evidence type="ECO:0000313" key="2">
    <source>
        <dbReference type="Proteomes" id="UP001595696"/>
    </source>
</evidence>
<proteinExistence type="predicted"/>
<organism evidence="1 2">
    <name type="scientific">Nocardia jiangsuensis</name>
    <dbReference type="NCBI Taxonomy" id="1691563"/>
    <lineage>
        <taxon>Bacteria</taxon>
        <taxon>Bacillati</taxon>
        <taxon>Actinomycetota</taxon>
        <taxon>Actinomycetes</taxon>
        <taxon>Mycobacteriales</taxon>
        <taxon>Nocardiaceae</taxon>
        <taxon>Nocardia</taxon>
    </lineage>
</organism>
<gene>
    <name evidence="1" type="ORF">ACFO0B_07100</name>
</gene>
<sequence>MKLDQDEHRTVDDLLGGGVATVVAPDEPEPLPDEAPTGDEATAAGFALPGLRRLMRNAAGLSPESIDLLAAITDRLRAAEGALADPATCDSVR</sequence>
<comment type="caution">
    <text evidence="1">The sequence shown here is derived from an EMBL/GenBank/DDBJ whole genome shotgun (WGS) entry which is preliminary data.</text>
</comment>
<reference evidence="2" key="1">
    <citation type="journal article" date="2019" name="Int. J. Syst. Evol. Microbiol.">
        <title>The Global Catalogue of Microorganisms (GCM) 10K type strain sequencing project: providing services to taxonomists for standard genome sequencing and annotation.</title>
        <authorList>
            <consortium name="The Broad Institute Genomics Platform"/>
            <consortium name="The Broad Institute Genome Sequencing Center for Infectious Disease"/>
            <person name="Wu L."/>
            <person name="Ma J."/>
        </authorList>
    </citation>
    <scope>NUCLEOTIDE SEQUENCE [LARGE SCALE GENOMIC DNA]</scope>
    <source>
        <strain evidence="2">CGMCC 4.7330</strain>
    </source>
</reference>
<keyword evidence="2" id="KW-1185">Reference proteome</keyword>
<protein>
    <submittedName>
        <fullName evidence="1">Uncharacterized protein</fullName>
    </submittedName>
</protein>